<dbReference type="SMART" id="SM00463">
    <property type="entry name" value="SMR"/>
    <property type="match status" value="1"/>
</dbReference>
<dbReference type="SUPFAM" id="SSF160443">
    <property type="entry name" value="SMR domain-like"/>
    <property type="match status" value="1"/>
</dbReference>
<dbReference type="InterPro" id="IPR036063">
    <property type="entry name" value="Smr_dom_sf"/>
</dbReference>
<name>A0A1D2VRS6_9ASCO</name>
<dbReference type="Gene3D" id="3.30.1370.110">
    <property type="match status" value="1"/>
</dbReference>
<proteinExistence type="predicted"/>
<dbReference type="PANTHER" id="PTHR47417">
    <property type="entry name" value="SMR DOMAIN-CONTAINING PROTEIN YPL199C"/>
    <property type="match status" value="1"/>
</dbReference>
<dbReference type="GeneID" id="30964918"/>
<dbReference type="Pfam" id="PF01713">
    <property type="entry name" value="Smr"/>
    <property type="match status" value="1"/>
</dbReference>
<sequence length="234" mass="26761">MDRELFLGNDNEGERDFNHVVDAEYVKWRDLAKENYLKCKQKSRESQEAYQNGDGQLAHELSVESKQYRAEAEEYDQKAAEYVFVANNEDSSEDEIDLHGLYVKEAEIFVKKRFKFCIHNNRPYLNVIVGKGLHSKNGIAKLKPSVEEWCREYGISCSVDPDNSGVLVVDLSDTHASDISTQVSHAYNATPQNFHQQQQNAGDSNQNQNQNDQNNSSEVNVFLQILEACFKKLC</sequence>
<dbReference type="PANTHER" id="PTHR47417:SF1">
    <property type="entry name" value="SMR DOMAIN-CONTAINING PROTEIN YPL199C"/>
    <property type="match status" value="1"/>
</dbReference>
<evidence type="ECO:0000259" key="2">
    <source>
        <dbReference type="PROSITE" id="PS50828"/>
    </source>
</evidence>
<evidence type="ECO:0000313" key="3">
    <source>
        <dbReference type="EMBL" id="ODV64313.1"/>
    </source>
</evidence>
<dbReference type="RefSeq" id="XP_020050620.1">
    <property type="nucleotide sequence ID" value="XM_020191282.1"/>
</dbReference>
<organism evidence="3 4">
    <name type="scientific">Ascoidea rubescens DSM 1968</name>
    <dbReference type="NCBI Taxonomy" id="1344418"/>
    <lineage>
        <taxon>Eukaryota</taxon>
        <taxon>Fungi</taxon>
        <taxon>Dikarya</taxon>
        <taxon>Ascomycota</taxon>
        <taxon>Saccharomycotina</taxon>
        <taxon>Saccharomycetes</taxon>
        <taxon>Ascoideaceae</taxon>
        <taxon>Ascoidea</taxon>
    </lineage>
</organism>
<dbReference type="AlphaFoldDB" id="A0A1D2VRS6"/>
<dbReference type="PROSITE" id="PS50828">
    <property type="entry name" value="SMR"/>
    <property type="match status" value="1"/>
</dbReference>
<dbReference type="Proteomes" id="UP000095038">
    <property type="component" value="Unassembled WGS sequence"/>
</dbReference>
<dbReference type="InterPro" id="IPR013899">
    <property type="entry name" value="DUF1771"/>
</dbReference>
<feature type="domain" description="Smr" evidence="2">
    <location>
        <begin position="96"/>
        <end position="172"/>
    </location>
</feature>
<accession>A0A1D2VRS6</accession>
<dbReference type="FunCoup" id="A0A1D2VRS6">
    <property type="interactions" value="11"/>
</dbReference>
<dbReference type="SMART" id="SM01162">
    <property type="entry name" value="DUF1771"/>
    <property type="match status" value="1"/>
</dbReference>
<feature type="compositionally biased region" description="Low complexity" evidence="1">
    <location>
        <begin position="196"/>
        <end position="214"/>
    </location>
</feature>
<dbReference type="InterPro" id="IPR002625">
    <property type="entry name" value="Smr_dom"/>
</dbReference>
<keyword evidence="4" id="KW-1185">Reference proteome</keyword>
<protein>
    <submittedName>
        <fullName evidence="3">Smr-domain-containing protein</fullName>
    </submittedName>
</protein>
<dbReference type="EMBL" id="KV454475">
    <property type="protein sequence ID" value="ODV64313.1"/>
    <property type="molecule type" value="Genomic_DNA"/>
</dbReference>
<dbReference type="Pfam" id="PF08590">
    <property type="entry name" value="DUF1771"/>
    <property type="match status" value="1"/>
</dbReference>
<gene>
    <name evidence="3" type="ORF">ASCRUDRAFT_6154</name>
</gene>
<dbReference type="OrthoDB" id="3231855at2759"/>
<dbReference type="InParanoid" id="A0A1D2VRS6"/>
<dbReference type="InterPro" id="IPR053020">
    <property type="entry name" value="Smr_domain_protein"/>
</dbReference>
<evidence type="ECO:0000256" key="1">
    <source>
        <dbReference type="SAM" id="MobiDB-lite"/>
    </source>
</evidence>
<feature type="region of interest" description="Disordered" evidence="1">
    <location>
        <begin position="195"/>
        <end position="214"/>
    </location>
</feature>
<evidence type="ECO:0000313" key="4">
    <source>
        <dbReference type="Proteomes" id="UP000095038"/>
    </source>
</evidence>
<reference evidence="4" key="1">
    <citation type="submission" date="2016-05" db="EMBL/GenBank/DDBJ databases">
        <title>Comparative genomics of biotechnologically important yeasts.</title>
        <authorList>
            <consortium name="DOE Joint Genome Institute"/>
            <person name="Riley R."/>
            <person name="Haridas S."/>
            <person name="Wolfe K.H."/>
            <person name="Lopes M.R."/>
            <person name="Hittinger C.T."/>
            <person name="Goker M."/>
            <person name="Salamov A."/>
            <person name="Wisecaver J."/>
            <person name="Long T.M."/>
            <person name="Aerts A.L."/>
            <person name="Barry K."/>
            <person name="Choi C."/>
            <person name="Clum A."/>
            <person name="Coughlan A.Y."/>
            <person name="Deshpande S."/>
            <person name="Douglass A.P."/>
            <person name="Hanson S.J."/>
            <person name="Klenk H.-P."/>
            <person name="Labutti K."/>
            <person name="Lapidus A."/>
            <person name="Lindquist E."/>
            <person name="Lipzen A."/>
            <person name="Meier-Kolthoff J.P."/>
            <person name="Ohm R.A."/>
            <person name="Otillar R.P."/>
            <person name="Pangilinan J."/>
            <person name="Peng Y."/>
            <person name="Rokas A."/>
            <person name="Rosa C.A."/>
            <person name="Scheuner C."/>
            <person name="Sibirny A.A."/>
            <person name="Slot J.C."/>
            <person name="Stielow J.B."/>
            <person name="Sun H."/>
            <person name="Kurtzman C.P."/>
            <person name="Blackwell M."/>
            <person name="Grigoriev I.V."/>
            <person name="Jeffries T.W."/>
        </authorList>
    </citation>
    <scope>NUCLEOTIDE SEQUENCE [LARGE SCALE GENOMIC DNA]</scope>
    <source>
        <strain evidence="4">DSM 1968</strain>
    </source>
</reference>
<dbReference type="STRING" id="1344418.A0A1D2VRS6"/>